<reference evidence="2 3" key="1">
    <citation type="journal article" date="2019" name="Int. J. Syst. Evol. Microbiol.">
        <title>The Global Catalogue of Microorganisms (GCM) 10K type strain sequencing project: providing services to taxonomists for standard genome sequencing and annotation.</title>
        <authorList>
            <consortium name="The Broad Institute Genomics Platform"/>
            <consortium name="The Broad Institute Genome Sequencing Center for Infectious Disease"/>
            <person name="Wu L."/>
            <person name="Ma J."/>
        </authorList>
    </citation>
    <scope>NUCLEOTIDE SEQUENCE [LARGE SCALE GENOMIC DNA]</scope>
    <source>
        <strain evidence="2 3">JCM 10671</strain>
    </source>
</reference>
<evidence type="ECO:0000256" key="1">
    <source>
        <dbReference type="ARBA" id="ARBA00006484"/>
    </source>
</evidence>
<protein>
    <submittedName>
        <fullName evidence="2">Glucose 1-dehydrogenase</fullName>
    </submittedName>
</protein>
<dbReference type="Gene3D" id="3.40.50.720">
    <property type="entry name" value="NAD(P)-binding Rossmann-like Domain"/>
    <property type="match status" value="1"/>
</dbReference>
<dbReference type="InterPro" id="IPR020904">
    <property type="entry name" value="Sc_DH/Rdtase_CS"/>
</dbReference>
<dbReference type="PRINTS" id="PR00081">
    <property type="entry name" value="GDHRDH"/>
</dbReference>
<name>A0ABN1H3B9_9ACTN</name>
<dbReference type="InterPro" id="IPR036291">
    <property type="entry name" value="NAD(P)-bd_dom_sf"/>
</dbReference>
<dbReference type="PROSITE" id="PS00061">
    <property type="entry name" value="ADH_SHORT"/>
    <property type="match status" value="1"/>
</dbReference>
<comment type="caution">
    <text evidence="2">The sequence shown here is derived from an EMBL/GenBank/DDBJ whole genome shotgun (WGS) entry which is preliminary data.</text>
</comment>
<dbReference type="Proteomes" id="UP001500957">
    <property type="component" value="Unassembled WGS sequence"/>
</dbReference>
<keyword evidence="3" id="KW-1185">Reference proteome</keyword>
<comment type="similarity">
    <text evidence="1">Belongs to the short-chain dehydrogenases/reductases (SDR) family.</text>
</comment>
<evidence type="ECO:0000313" key="2">
    <source>
        <dbReference type="EMBL" id="GAA0627911.1"/>
    </source>
</evidence>
<accession>A0ABN1H3B9</accession>
<organism evidence="2 3">
    <name type="scientific">Sporichthya brevicatena</name>
    <dbReference type="NCBI Taxonomy" id="171442"/>
    <lineage>
        <taxon>Bacteria</taxon>
        <taxon>Bacillati</taxon>
        <taxon>Actinomycetota</taxon>
        <taxon>Actinomycetes</taxon>
        <taxon>Sporichthyales</taxon>
        <taxon>Sporichthyaceae</taxon>
        <taxon>Sporichthya</taxon>
    </lineage>
</organism>
<dbReference type="PANTHER" id="PTHR42879">
    <property type="entry name" value="3-OXOACYL-(ACYL-CARRIER-PROTEIN) REDUCTASE"/>
    <property type="match status" value="1"/>
</dbReference>
<proteinExistence type="inferred from homology"/>
<dbReference type="SUPFAM" id="SSF51735">
    <property type="entry name" value="NAD(P)-binding Rossmann-fold domains"/>
    <property type="match status" value="1"/>
</dbReference>
<sequence length="249" mass="26036">MIDLKGEIAVVTGGASGIGRGVVELLVQCGAVVAIVDRDADAMAVTLEGLGSAPEVAAFVTDVTVLDEVHEMRRQVLTDLGTPTILVNSVGWDRPMPFPDTDPAFWKEVLDLNLLSTLTVTHEFFGLMLEQARGGRIVNIASEAGRIGSLHEALYSSAKGAVIALTKALAREGARHAVTVNCVCPGVIDTPLYRSMPDPHAASRVRAIPMRRLGIPEDVAAAVVFLASPGAAYITGQVLSVSGGLTMVG</sequence>
<dbReference type="Pfam" id="PF13561">
    <property type="entry name" value="adh_short_C2"/>
    <property type="match status" value="1"/>
</dbReference>
<dbReference type="PANTHER" id="PTHR42879:SF2">
    <property type="entry name" value="3-OXOACYL-[ACYL-CARRIER-PROTEIN] REDUCTASE FABG"/>
    <property type="match status" value="1"/>
</dbReference>
<dbReference type="InterPro" id="IPR050259">
    <property type="entry name" value="SDR"/>
</dbReference>
<dbReference type="RefSeq" id="WP_344606979.1">
    <property type="nucleotide sequence ID" value="NZ_BAAAHE010000030.1"/>
</dbReference>
<dbReference type="InterPro" id="IPR002347">
    <property type="entry name" value="SDR_fam"/>
</dbReference>
<dbReference type="EMBL" id="BAAAHE010000030">
    <property type="protein sequence ID" value="GAA0627911.1"/>
    <property type="molecule type" value="Genomic_DNA"/>
</dbReference>
<gene>
    <name evidence="2" type="ORF">GCM10009547_34390</name>
</gene>
<dbReference type="PRINTS" id="PR00080">
    <property type="entry name" value="SDRFAMILY"/>
</dbReference>
<evidence type="ECO:0000313" key="3">
    <source>
        <dbReference type="Proteomes" id="UP001500957"/>
    </source>
</evidence>